<protein>
    <submittedName>
        <fullName evidence="2">Uncharacterized protein</fullName>
    </submittedName>
</protein>
<name>A0A0G4G0Q4_9ALVE</name>
<dbReference type="EMBL" id="CDMZ01000773">
    <property type="protein sequence ID" value="CEM21205.1"/>
    <property type="molecule type" value="Genomic_DNA"/>
</dbReference>
<feature type="region of interest" description="Disordered" evidence="1">
    <location>
        <begin position="34"/>
        <end position="73"/>
    </location>
</feature>
<proteinExistence type="predicted"/>
<gene>
    <name evidence="2" type="ORF">Cvel_524</name>
</gene>
<evidence type="ECO:0000313" key="2">
    <source>
        <dbReference type="EMBL" id="CEM21205.1"/>
    </source>
</evidence>
<evidence type="ECO:0000256" key="1">
    <source>
        <dbReference type="SAM" id="MobiDB-lite"/>
    </source>
</evidence>
<organism evidence="2">
    <name type="scientific">Chromera velia CCMP2878</name>
    <dbReference type="NCBI Taxonomy" id="1169474"/>
    <lineage>
        <taxon>Eukaryota</taxon>
        <taxon>Sar</taxon>
        <taxon>Alveolata</taxon>
        <taxon>Colpodellida</taxon>
        <taxon>Chromeraceae</taxon>
        <taxon>Chromera</taxon>
    </lineage>
</organism>
<sequence>MSGWVCRWVKGSRFFLPASEKRGFNIELILMVPKKSNVNKGRQKGPQNPPQQEKKNAEEGSSGTGKRSGTAKQ</sequence>
<feature type="compositionally biased region" description="Polar residues" evidence="1">
    <location>
        <begin position="59"/>
        <end position="73"/>
    </location>
</feature>
<dbReference type="VEuPathDB" id="CryptoDB:Cvel_524"/>
<accession>A0A0G4G0Q4</accession>
<dbReference type="AlphaFoldDB" id="A0A0G4G0Q4"/>
<reference evidence="2" key="1">
    <citation type="submission" date="2014-11" db="EMBL/GenBank/DDBJ databases">
        <authorList>
            <person name="Otto D Thomas"/>
            <person name="Naeem Raeece"/>
        </authorList>
    </citation>
    <scope>NUCLEOTIDE SEQUENCE</scope>
</reference>